<dbReference type="OrthoDB" id="9775140at2"/>
<evidence type="ECO:0000256" key="5">
    <source>
        <dbReference type="ARBA" id="ARBA00022842"/>
    </source>
</evidence>
<evidence type="ECO:0000256" key="8">
    <source>
        <dbReference type="ARBA" id="ARBA00023014"/>
    </source>
</evidence>
<keyword evidence="5" id="KW-0460">Magnesium</keyword>
<dbReference type="CDD" id="cd03375">
    <property type="entry name" value="TPP_OGFOR"/>
    <property type="match status" value="1"/>
</dbReference>
<dbReference type="InterPro" id="IPR051457">
    <property type="entry name" value="2-oxoacid:Fd_oxidoreductase"/>
</dbReference>
<dbReference type="GO" id="GO:0051536">
    <property type="term" value="F:iron-sulfur cluster binding"/>
    <property type="evidence" value="ECO:0007669"/>
    <property type="project" value="UniProtKB-KW"/>
</dbReference>
<dbReference type="Proteomes" id="UP000199309">
    <property type="component" value="Unassembled WGS sequence"/>
</dbReference>
<evidence type="ECO:0000259" key="10">
    <source>
        <dbReference type="Pfam" id="PF02775"/>
    </source>
</evidence>
<dbReference type="GO" id="GO:0016625">
    <property type="term" value="F:oxidoreductase activity, acting on the aldehyde or oxo group of donors, iron-sulfur protein as acceptor"/>
    <property type="evidence" value="ECO:0007669"/>
    <property type="project" value="UniProtKB-ARBA"/>
</dbReference>
<dbReference type="RefSeq" id="WP_091650103.1">
    <property type="nucleotide sequence ID" value="NZ_FNHQ01000013.1"/>
</dbReference>
<keyword evidence="13" id="KW-1185">Reference proteome</keyword>
<evidence type="ECO:0000256" key="3">
    <source>
        <dbReference type="ARBA" id="ARBA00001966"/>
    </source>
</evidence>
<proteinExistence type="predicted"/>
<evidence type="ECO:0000256" key="6">
    <source>
        <dbReference type="ARBA" id="ARBA00023002"/>
    </source>
</evidence>
<dbReference type="EMBL" id="FNHQ01000013">
    <property type="protein sequence ID" value="SDM77093.1"/>
    <property type="molecule type" value="Genomic_DNA"/>
</dbReference>
<dbReference type="SUPFAM" id="SSF52518">
    <property type="entry name" value="Thiamin diphosphate-binding fold (THDP-binding)"/>
    <property type="match status" value="1"/>
</dbReference>
<dbReference type="GO" id="GO:0046872">
    <property type="term" value="F:metal ion binding"/>
    <property type="evidence" value="ECO:0007669"/>
    <property type="project" value="UniProtKB-KW"/>
</dbReference>
<dbReference type="PANTHER" id="PTHR48084:SF4">
    <property type="entry name" value="2-OXOGLUTARATE OXIDOREDUCTASE SUBUNIT KORB"/>
    <property type="match status" value="1"/>
</dbReference>
<evidence type="ECO:0000313" key="12">
    <source>
        <dbReference type="EMBL" id="SDM77093.1"/>
    </source>
</evidence>
<protein>
    <submittedName>
        <fullName evidence="12">2-oxoglutarate ferredoxin oxidoreductase subunit beta</fullName>
    </submittedName>
</protein>
<comment type="cofactor">
    <cofactor evidence="1">
        <name>Mg(2+)</name>
        <dbReference type="ChEBI" id="CHEBI:18420"/>
    </cofactor>
</comment>
<reference evidence="12 13" key="1">
    <citation type="submission" date="2016-10" db="EMBL/GenBank/DDBJ databases">
        <authorList>
            <person name="de Groot N.N."/>
        </authorList>
    </citation>
    <scope>NUCLEOTIDE SEQUENCE [LARGE SCALE GENOMIC DNA]</scope>
    <source>
        <strain evidence="12 13">DSM 16981</strain>
    </source>
</reference>
<dbReference type="InterPro" id="IPR011896">
    <property type="entry name" value="OFOB"/>
</dbReference>
<evidence type="ECO:0000256" key="2">
    <source>
        <dbReference type="ARBA" id="ARBA00001964"/>
    </source>
</evidence>
<dbReference type="Pfam" id="PF12367">
    <property type="entry name" value="PFO_beta_C"/>
    <property type="match status" value="1"/>
</dbReference>
<dbReference type="InterPro" id="IPR029061">
    <property type="entry name" value="THDP-binding"/>
</dbReference>
<dbReference type="GO" id="GO:0030976">
    <property type="term" value="F:thiamine pyrophosphate binding"/>
    <property type="evidence" value="ECO:0007669"/>
    <property type="project" value="InterPro"/>
</dbReference>
<evidence type="ECO:0000256" key="1">
    <source>
        <dbReference type="ARBA" id="ARBA00001946"/>
    </source>
</evidence>
<evidence type="ECO:0000256" key="4">
    <source>
        <dbReference type="ARBA" id="ARBA00022723"/>
    </source>
</evidence>
<accession>A0A1G9VY75</accession>
<evidence type="ECO:0000256" key="7">
    <source>
        <dbReference type="ARBA" id="ARBA00023004"/>
    </source>
</evidence>
<gene>
    <name evidence="12" type="ORF">SAMN05660299_01505</name>
</gene>
<keyword evidence="8" id="KW-0411">Iron-sulfur</keyword>
<dbReference type="InterPro" id="IPR032686">
    <property type="entry name" value="PFO_beta_C"/>
</dbReference>
<keyword evidence="6" id="KW-0560">Oxidoreductase</keyword>
<evidence type="ECO:0000259" key="11">
    <source>
        <dbReference type="Pfam" id="PF12367"/>
    </source>
</evidence>
<organism evidence="12 13">
    <name type="scientific">Megasphaera paucivorans</name>
    <dbReference type="NCBI Taxonomy" id="349095"/>
    <lineage>
        <taxon>Bacteria</taxon>
        <taxon>Bacillati</taxon>
        <taxon>Bacillota</taxon>
        <taxon>Negativicutes</taxon>
        <taxon>Veillonellales</taxon>
        <taxon>Veillonellaceae</taxon>
        <taxon>Megasphaera</taxon>
    </lineage>
</organism>
<dbReference type="PANTHER" id="PTHR48084">
    <property type="entry name" value="2-OXOGLUTARATE OXIDOREDUCTASE SUBUNIT KORB-RELATED"/>
    <property type="match status" value="1"/>
</dbReference>
<keyword evidence="4" id="KW-0479">Metal-binding</keyword>
<comment type="cofactor">
    <cofactor evidence="2">
        <name>thiamine diphosphate</name>
        <dbReference type="ChEBI" id="CHEBI:58937"/>
    </cofactor>
</comment>
<dbReference type="Pfam" id="PF02775">
    <property type="entry name" value="TPP_enzyme_C"/>
    <property type="match status" value="1"/>
</dbReference>
<sequence>MNAKTFCTYETAWCPGCGNFTILECLKIALEQLDKNPSEVLIAAGIGQAAKTPQYISANAFCGLHGRSLPAAAAAKIANEKLTVIVDTGDGDSYGEGGNHFIHNIRRNVDITHFVHDNQIYGLTKGQASPTSVLGLKTGVQTDGNSNEPLNPVLLAIACGAGFVARAFTGHKEHLISLMKQAITYNGYALVDILQPCVSFNKTNTFAWYNQRVYELDESYNYKNKMNAMQKAMEFGDHIPIGLLYREDKATFHQKNVVLRQGTPLLDKKTDFHYMNELIKSYI</sequence>
<name>A0A1G9VY75_9FIRM</name>
<keyword evidence="9" id="KW-0786">Thiamine pyrophosphate</keyword>
<feature type="domain" description="Thiamine pyrophosphate enzyme TPP-binding" evidence="10">
    <location>
        <begin position="48"/>
        <end position="193"/>
    </location>
</feature>
<dbReference type="NCBIfam" id="TIGR02177">
    <property type="entry name" value="PorB_KorB"/>
    <property type="match status" value="1"/>
</dbReference>
<dbReference type="GO" id="GO:0045333">
    <property type="term" value="P:cellular respiration"/>
    <property type="evidence" value="ECO:0007669"/>
    <property type="project" value="UniProtKB-ARBA"/>
</dbReference>
<feature type="domain" description="Pyruvate ferredoxin oxidoreductase beta subunit C-terminal" evidence="11">
    <location>
        <begin position="197"/>
        <end position="256"/>
    </location>
</feature>
<dbReference type="AlphaFoldDB" id="A0A1G9VY75"/>
<keyword evidence="7" id="KW-0408">Iron</keyword>
<dbReference type="STRING" id="349095.SAMN05660299_01505"/>
<dbReference type="InterPro" id="IPR011766">
    <property type="entry name" value="TPP_enzyme_TPP-bd"/>
</dbReference>
<comment type="cofactor">
    <cofactor evidence="3">
        <name>[4Fe-4S] cluster</name>
        <dbReference type="ChEBI" id="CHEBI:49883"/>
    </cofactor>
</comment>
<evidence type="ECO:0000256" key="9">
    <source>
        <dbReference type="ARBA" id="ARBA00023052"/>
    </source>
</evidence>
<evidence type="ECO:0000313" key="13">
    <source>
        <dbReference type="Proteomes" id="UP000199309"/>
    </source>
</evidence>
<dbReference type="Gene3D" id="3.40.50.970">
    <property type="match status" value="1"/>
</dbReference>